<dbReference type="EMBL" id="CH479191">
    <property type="protein sequence ID" value="EDW26144.1"/>
    <property type="molecule type" value="Genomic_DNA"/>
</dbReference>
<dbReference type="AlphaFoldDB" id="B4GU61"/>
<reference evidence="2 3" key="1">
    <citation type="journal article" date="2007" name="Nature">
        <title>Evolution of genes and genomes on the Drosophila phylogeny.</title>
        <authorList>
            <consortium name="Drosophila 12 Genomes Consortium"/>
            <person name="Clark A.G."/>
            <person name="Eisen M.B."/>
            <person name="Smith D.R."/>
            <person name="Bergman C.M."/>
            <person name="Oliver B."/>
            <person name="Markow T.A."/>
            <person name="Kaufman T.C."/>
            <person name="Kellis M."/>
            <person name="Gelbart W."/>
            <person name="Iyer V.N."/>
            <person name="Pollard D.A."/>
            <person name="Sackton T.B."/>
            <person name="Larracuente A.M."/>
            <person name="Singh N.D."/>
            <person name="Abad J.P."/>
            <person name="Abt D.N."/>
            <person name="Adryan B."/>
            <person name="Aguade M."/>
            <person name="Akashi H."/>
            <person name="Anderson W.W."/>
            <person name="Aquadro C.F."/>
            <person name="Ardell D.H."/>
            <person name="Arguello R."/>
            <person name="Artieri C.G."/>
            <person name="Barbash D.A."/>
            <person name="Barker D."/>
            <person name="Barsanti P."/>
            <person name="Batterham P."/>
            <person name="Batzoglou S."/>
            <person name="Begun D."/>
            <person name="Bhutkar A."/>
            <person name="Blanco E."/>
            <person name="Bosak S.A."/>
            <person name="Bradley R.K."/>
            <person name="Brand A.D."/>
            <person name="Brent M.R."/>
            <person name="Brooks A.N."/>
            <person name="Brown R.H."/>
            <person name="Butlin R.K."/>
            <person name="Caggese C."/>
            <person name="Calvi B.R."/>
            <person name="Bernardo de Carvalho A."/>
            <person name="Caspi A."/>
            <person name="Castrezana S."/>
            <person name="Celniker S.E."/>
            <person name="Chang J.L."/>
            <person name="Chapple C."/>
            <person name="Chatterji S."/>
            <person name="Chinwalla A."/>
            <person name="Civetta A."/>
            <person name="Clifton S.W."/>
            <person name="Comeron J.M."/>
            <person name="Costello J.C."/>
            <person name="Coyne J.A."/>
            <person name="Daub J."/>
            <person name="David R.G."/>
            <person name="Delcher A.L."/>
            <person name="Delehaunty K."/>
            <person name="Do C.B."/>
            <person name="Ebling H."/>
            <person name="Edwards K."/>
            <person name="Eickbush T."/>
            <person name="Evans J.D."/>
            <person name="Filipski A."/>
            <person name="Findeiss S."/>
            <person name="Freyhult E."/>
            <person name="Fulton L."/>
            <person name="Fulton R."/>
            <person name="Garcia A.C."/>
            <person name="Gardiner A."/>
            <person name="Garfield D.A."/>
            <person name="Garvin B.E."/>
            <person name="Gibson G."/>
            <person name="Gilbert D."/>
            <person name="Gnerre S."/>
            <person name="Godfrey J."/>
            <person name="Good R."/>
            <person name="Gotea V."/>
            <person name="Gravely B."/>
            <person name="Greenberg A.J."/>
            <person name="Griffiths-Jones S."/>
            <person name="Gross S."/>
            <person name="Guigo R."/>
            <person name="Gustafson E.A."/>
            <person name="Haerty W."/>
            <person name="Hahn M.W."/>
            <person name="Halligan D.L."/>
            <person name="Halpern A.L."/>
            <person name="Halter G.M."/>
            <person name="Han M.V."/>
            <person name="Heger A."/>
            <person name="Hillier L."/>
            <person name="Hinrichs A.S."/>
            <person name="Holmes I."/>
            <person name="Hoskins R.A."/>
            <person name="Hubisz M.J."/>
            <person name="Hultmark D."/>
            <person name="Huntley M.A."/>
            <person name="Jaffe D.B."/>
            <person name="Jagadeeshan S."/>
            <person name="Jeck W.R."/>
            <person name="Johnson J."/>
            <person name="Jones C.D."/>
            <person name="Jordan W.C."/>
            <person name="Karpen G.H."/>
            <person name="Kataoka E."/>
            <person name="Keightley P.D."/>
            <person name="Kheradpour P."/>
            <person name="Kirkness E.F."/>
            <person name="Koerich L.B."/>
            <person name="Kristiansen K."/>
            <person name="Kudrna D."/>
            <person name="Kulathinal R.J."/>
            <person name="Kumar S."/>
            <person name="Kwok R."/>
            <person name="Lander E."/>
            <person name="Langley C.H."/>
            <person name="Lapoint R."/>
            <person name="Lazzaro B.P."/>
            <person name="Lee S.J."/>
            <person name="Levesque L."/>
            <person name="Li R."/>
            <person name="Lin C.F."/>
            <person name="Lin M.F."/>
            <person name="Lindblad-Toh K."/>
            <person name="Llopart A."/>
            <person name="Long M."/>
            <person name="Low L."/>
            <person name="Lozovsky E."/>
            <person name="Lu J."/>
            <person name="Luo M."/>
            <person name="Machado C.A."/>
            <person name="Makalowski W."/>
            <person name="Marzo M."/>
            <person name="Matsuda M."/>
            <person name="Matzkin L."/>
            <person name="McAllister B."/>
            <person name="McBride C.S."/>
            <person name="McKernan B."/>
            <person name="McKernan K."/>
            <person name="Mendez-Lago M."/>
            <person name="Minx P."/>
            <person name="Mollenhauer M.U."/>
            <person name="Montooth K."/>
            <person name="Mount S.M."/>
            <person name="Mu X."/>
            <person name="Myers E."/>
            <person name="Negre B."/>
            <person name="Newfeld S."/>
            <person name="Nielsen R."/>
            <person name="Noor M.A."/>
            <person name="O'Grady P."/>
            <person name="Pachter L."/>
            <person name="Papaceit M."/>
            <person name="Parisi M.J."/>
            <person name="Parisi M."/>
            <person name="Parts L."/>
            <person name="Pedersen J.S."/>
            <person name="Pesole G."/>
            <person name="Phillippy A.M."/>
            <person name="Ponting C.P."/>
            <person name="Pop M."/>
            <person name="Porcelli D."/>
            <person name="Powell J.R."/>
            <person name="Prohaska S."/>
            <person name="Pruitt K."/>
            <person name="Puig M."/>
            <person name="Quesneville H."/>
            <person name="Ram K.R."/>
            <person name="Rand D."/>
            <person name="Rasmussen M.D."/>
            <person name="Reed L.K."/>
            <person name="Reenan R."/>
            <person name="Reily A."/>
            <person name="Remington K.A."/>
            <person name="Rieger T.T."/>
            <person name="Ritchie M.G."/>
            <person name="Robin C."/>
            <person name="Rogers Y.H."/>
            <person name="Rohde C."/>
            <person name="Rozas J."/>
            <person name="Rubenfield M.J."/>
            <person name="Ruiz A."/>
            <person name="Russo S."/>
            <person name="Salzberg S.L."/>
            <person name="Sanchez-Gracia A."/>
            <person name="Saranga D.J."/>
            <person name="Sato H."/>
            <person name="Schaeffer S.W."/>
            <person name="Schatz M.C."/>
            <person name="Schlenke T."/>
            <person name="Schwartz R."/>
            <person name="Segarra C."/>
            <person name="Singh R.S."/>
            <person name="Sirot L."/>
            <person name="Sirota M."/>
            <person name="Sisneros N.B."/>
            <person name="Smith C.D."/>
            <person name="Smith T.F."/>
            <person name="Spieth J."/>
            <person name="Stage D.E."/>
            <person name="Stark A."/>
            <person name="Stephan W."/>
            <person name="Strausberg R.L."/>
            <person name="Strempel S."/>
            <person name="Sturgill D."/>
            <person name="Sutton G."/>
            <person name="Sutton G.G."/>
            <person name="Tao W."/>
            <person name="Teichmann S."/>
            <person name="Tobari Y.N."/>
            <person name="Tomimura Y."/>
            <person name="Tsolas J.M."/>
            <person name="Valente V.L."/>
            <person name="Venter E."/>
            <person name="Venter J.C."/>
            <person name="Vicario S."/>
            <person name="Vieira F.G."/>
            <person name="Vilella A.J."/>
            <person name="Villasante A."/>
            <person name="Walenz B."/>
            <person name="Wang J."/>
            <person name="Wasserman M."/>
            <person name="Watts T."/>
            <person name="Wilson D."/>
            <person name="Wilson R.K."/>
            <person name="Wing R.A."/>
            <person name="Wolfner M.F."/>
            <person name="Wong A."/>
            <person name="Wong G.K."/>
            <person name="Wu C.I."/>
            <person name="Wu G."/>
            <person name="Yamamoto D."/>
            <person name="Yang H.P."/>
            <person name="Yang S.P."/>
            <person name="Yorke J.A."/>
            <person name="Yoshida K."/>
            <person name="Zdobnov E."/>
            <person name="Zhang P."/>
            <person name="Zhang Y."/>
            <person name="Zimin A.V."/>
            <person name="Baldwin J."/>
            <person name="Abdouelleil A."/>
            <person name="Abdulkadir J."/>
            <person name="Abebe A."/>
            <person name="Abera B."/>
            <person name="Abreu J."/>
            <person name="Acer S.C."/>
            <person name="Aftuck L."/>
            <person name="Alexander A."/>
            <person name="An P."/>
            <person name="Anderson E."/>
            <person name="Anderson S."/>
            <person name="Arachi H."/>
            <person name="Azer M."/>
            <person name="Bachantsang P."/>
            <person name="Barry A."/>
            <person name="Bayul T."/>
            <person name="Berlin A."/>
            <person name="Bessette D."/>
            <person name="Bloom T."/>
            <person name="Blye J."/>
            <person name="Boguslavskiy L."/>
            <person name="Bonnet C."/>
            <person name="Boukhgalter B."/>
            <person name="Bourzgui I."/>
            <person name="Brown A."/>
            <person name="Cahill P."/>
            <person name="Channer S."/>
            <person name="Cheshatsang Y."/>
            <person name="Chuda L."/>
            <person name="Citroen M."/>
            <person name="Collymore A."/>
            <person name="Cooke P."/>
            <person name="Costello M."/>
            <person name="D'Aco K."/>
            <person name="Daza R."/>
            <person name="De Haan G."/>
            <person name="DeGray S."/>
            <person name="DeMaso C."/>
            <person name="Dhargay N."/>
            <person name="Dooley K."/>
            <person name="Dooley E."/>
            <person name="Doricent M."/>
            <person name="Dorje P."/>
            <person name="Dorjee K."/>
            <person name="Dupes A."/>
            <person name="Elong R."/>
            <person name="Falk J."/>
            <person name="Farina A."/>
            <person name="Faro S."/>
            <person name="Ferguson D."/>
            <person name="Fisher S."/>
            <person name="Foley C.D."/>
            <person name="Franke A."/>
            <person name="Friedrich D."/>
            <person name="Gadbois L."/>
            <person name="Gearin G."/>
            <person name="Gearin C.R."/>
            <person name="Giannoukos G."/>
            <person name="Goode T."/>
            <person name="Graham J."/>
            <person name="Grandbois E."/>
            <person name="Grewal S."/>
            <person name="Gyaltsen K."/>
            <person name="Hafez N."/>
            <person name="Hagos B."/>
            <person name="Hall J."/>
            <person name="Henson C."/>
            <person name="Hollinger A."/>
            <person name="Honan T."/>
            <person name="Huard M.D."/>
            <person name="Hughes L."/>
            <person name="Hurhula B."/>
            <person name="Husby M.E."/>
            <person name="Kamat A."/>
            <person name="Kanga B."/>
            <person name="Kashin S."/>
            <person name="Khazanovich D."/>
            <person name="Kisner P."/>
            <person name="Lance K."/>
            <person name="Lara M."/>
            <person name="Lee W."/>
            <person name="Lennon N."/>
            <person name="Letendre F."/>
            <person name="LeVine R."/>
            <person name="Lipovsky A."/>
            <person name="Liu X."/>
            <person name="Liu J."/>
            <person name="Liu S."/>
            <person name="Lokyitsang T."/>
            <person name="Lokyitsang Y."/>
            <person name="Lubonja R."/>
            <person name="Lui A."/>
            <person name="MacDonald P."/>
            <person name="Magnisalis V."/>
            <person name="Maru K."/>
            <person name="Matthews C."/>
            <person name="McCusker W."/>
            <person name="McDonough S."/>
            <person name="Mehta T."/>
            <person name="Meldrim J."/>
            <person name="Meneus L."/>
            <person name="Mihai O."/>
            <person name="Mihalev A."/>
            <person name="Mihova T."/>
            <person name="Mittelman R."/>
            <person name="Mlenga V."/>
            <person name="Montmayeur A."/>
            <person name="Mulrain L."/>
            <person name="Navidi A."/>
            <person name="Naylor J."/>
            <person name="Negash T."/>
            <person name="Nguyen T."/>
            <person name="Nguyen N."/>
            <person name="Nicol R."/>
            <person name="Norbu C."/>
            <person name="Norbu N."/>
            <person name="Novod N."/>
            <person name="O'Neill B."/>
            <person name="Osman S."/>
            <person name="Markiewicz E."/>
            <person name="Oyono O.L."/>
            <person name="Patti C."/>
            <person name="Phunkhang P."/>
            <person name="Pierre F."/>
            <person name="Priest M."/>
            <person name="Raghuraman S."/>
            <person name="Rege F."/>
            <person name="Reyes R."/>
            <person name="Rise C."/>
            <person name="Rogov P."/>
            <person name="Ross K."/>
            <person name="Ryan E."/>
            <person name="Settipalli S."/>
            <person name="Shea T."/>
            <person name="Sherpa N."/>
            <person name="Shi L."/>
            <person name="Shih D."/>
            <person name="Sparrow T."/>
            <person name="Spaulding J."/>
            <person name="Stalker J."/>
            <person name="Stange-Thomann N."/>
            <person name="Stavropoulos S."/>
            <person name="Stone C."/>
            <person name="Strader C."/>
            <person name="Tesfaye S."/>
            <person name="Thomson T."/>
            <person name="Thoulutsang Y."/>
            <person name="Thoulutsang D."/>
            <person name="Topham K."/>
            <person name="Topping I."/>
            <person name="Tsamla T."/>
            <person name="Vassiliev H."/>
            <person name="Vo A."/>
            <person name="Wangchuk T."/>
            <person name="Wangdi T."/>
            <person name="Weiand M."/>
            <person name="Wilkinson J."/>
            <person name="Wilson A."/>
            <person name="Yadav S."/>
            <person name="Young G."/>
            <person name="Yu Q."/>
            <person name="Zembek L."/>
            <person name="Zhong D."/>
            <person name="Zimmer A."/>
            <person name="Zwirko Z."/>
            <person name="Jaffe D.B."/>
            <person name="Alvarez P."/>
            <person name="Brockman W."/>
            <person name="Butler J."/>
            <person name="Chin C."/>
            <person name="Gnerre S."/>
            <person name="Grabherr M."/>
            <person name="Kleber M."/>
            <person name="Mauceli E."/>
            <person name="MacCallum I."/>
        </authorList>
    </citation>
    <scope>NUCLEOTIDE SEQUENCE [LARGE SCALE GENOMIC DNA]</scope>
    <source>
        <strain evidence="3">MSH-3 / Tucson 14011-0111.49</strain>
    </source>
</reference>
<feature type="region of interest" description="Disordered" evidence="1">
    <location>
        <begin position="76"/>
        <end position="153"/>
    </location>
</feature>
<protein>
    <submittedName>
        <fullName evidence="2">GL25158</fullName>
    </submittedName>
</protein>
<evidence type="ECO:0000313" key="3">
    <source>
        <dbReference type="Proteomes" id="UP000008744"/>
    </source>
</evidence>
<dbReference type="OMA" id="EWRQWWA"/>
<keyword evidence="3" id="KW-1185">Reference proteome</keyword>
<evidence type="ECO:0000313" key="2">
    <source>
        <dbReference type="EMBL" id="EDW26144.1"/>
    </source>
</evidence>
<feature type="compositionally biased region" description="Basic and acidic residues" evidence="1">
    <location>
        <begin position="90"/>
        <end position="107"/>
    </location>
</feature>
<proteinExistence type="predicted"/>
<accession>B4GU61</accession>
<dbReference type="HOGENOM" id="CLU_1715169_0_0_1"/>
<dbReference type="Proteomes" id="UP000008744">
    <property type="component" value="Unassembled WGS sequence"/>
</dbReference>
<organism evidence="3">
    <name type="scientific">Drosophila persimilis</name>
    <name type="common">Fruit fly</name>
    <dbReference type="NCBI Taxonomy" id="7234"/>
    <lineage>
        <taxon>Eukaryota</taxon>
        <taxon>Metazoa</taxon>
        <taxon>Ecdysozoa</taxon>
        <taxon>Arthropoda</taxon>
        <taxon>Hexapoda</taxon>
        <taxon>Insecta</taxon>
        <taxon>Pterygota</taxon>
        <taxon>Neoptera</taxon>
        <taxon>Endopterygota</taxon>
        <taxon>Diptera</taxon>
        <taxon>Brachycera</taxon>
        <taxon>Muscomorpha</taxon>
        <taxon>Ephydroidea</taxon>
        <taxon>Drosophilidae</taxon>
        <taxon>Drosophila</taxon>
        <taxon>Sophophora</taxon>
    </lineage>
</organism>
<evidence type="ECO:0000256" key="1">
    <source>
        <dbReference type="SAM" id="MobiDB-lite"/>
    </source>
</evidence>
<name>B4GU61_DROPE</name>
<sequence length="153" mass="17440">MGRRGHLAAHDALARIGGKKMEKPNNRTAPETDSIPGCCYAMLQPPAWPSLEWRQWWANANADVDVNVNVTTWKWQLPRRQRARQTMSRQTDRQTEKDDVEDEPIHGDEDDDEDVDGNEKIIYPHVSTSACATPTKPHAQTDGQERPWLRSQG</sequence>
<feature type="compositionally biased region" description="Basic and acidic residues" evidence="1">
    <location>
        <begin position="143"/>
        <end position="153"/>
    </location>
</feature>
<gene>
    <name evidence="2" type="primary">Dper\GL25158</name>
    <name evidence="2" type="ORF">Dper_GL25158</name>
</gene>